<dbReference type="GeneID" id="31018462"/>
<organism evidence="1 2">
    <name type="scientific">Diplodia corticola</name>
    <dbReference type="NCBI Taxonomy" id="236234"/>
    <lineage>
        <taxon>Eukaryota</taxon>
        <taxon>Fungi</taxon>
        <taxon>Dikarya</taxon>
        <taxon>Ascomycota</taxon>
        <taxon>Pezizomycotina</taxon>
        <taxon>Dothideomycetes</taxon>
        <taxon>Dothideomycetes incertae sedis</taxon>
        <taxon>Botryosphaeriales</taxon>
        <taxon>Botryosphaeriaceae</taxon>
        <taxon>Diplodia</taxon>
    </lineage>
</organism>
<sequence length="449" mass="51197">MDRIPEELIVMIIESSLEYETNLYLDLPPMLTPDSVETVLNLRAVNRTFARCSSGFIPGVLELREMMLAQTDLNMLELMTRNQAICSRFYSLAINIEAPIRGLFDNDNSFGLDLVEDVRKYRHAADMQWGYYPEATNRLAVIFSRLHRLKRVTLYHQDLNQPAHIFGSDMWQAEIKSLEAHPLDVKGILDVDATCTGLRALLSAESKVQRVDLADLPLTANNLDSFCHLDGHLPSVRTLEISLSAQEGKDIFHNSSKAIHSVFAIFPNVDNLCIDTIYADSDAQPHVVLEHAMRQQPGINPFIHTLTRLQLSVCMYDLWIDPNISSLVCHFARTLRHLALQFCTDTDESPVPIREFIDPMMMMATMRLETFFLQFTYSKVEGLDALPCPMPKFADRVFVRHADPGDFSDGSDVIDETGDEWTCRTGDFELWFGDAEDKGRKEVWEPREF</sequence>
<dbReference type="InterPro" id="IPR032675">
    <property type="entry name" value="LRR_dom_sf"/>
</dbReference>
<proteinExistence type="predicted"/>
<dbReference type="Gene3D" id="3.80.10.10">
    <property type="entry name" value="Ribonuclease Inhibitor"/>
    <property type="match status" value="1"/>
</dbReference>
<name>A0A1J9RQN2_9PEZI</name>
<dbReference type="AlphaFoldDB" id="A0A1J9RQN2"/>
<accession>A0A1J9RQN2</accession>
<dbReference type="SUPFAM" id="SSF52047">
    <property type="entry name" value="RNI-like"/>
    <property type="match status" value="1"/>
</dbReference>
<dbReference type="Proteomes" id="UP000183809">
    <property type="component" value="Unassembled WGS sequence"/>
</dbReference>
<dbReference type="EMBL" id="MNUE01000064">
    <property type="protein sequence ID" value="OJD30212.1"/>
    <property type="molecule type" value="Genomic_DNA"/>
</dbReference>
<reference evidence="1 2" key="1">
    <citation type="submission" date="2016-10" db="EMBL/GenBank/DDBJ databases">
        <title>Proteomics and genomics reveal pathogen-plant mechanisms compatible with a hemibiotrophic lifestyle of Diplodia corticola.</title>
        <authorList>
            <person name="Fernandes I."/>
            <person name="De Jonge R."/>
            <person name="Van De Peer Y."/>
            <person name="Devreese B."/>
            <person name="Alves A."/>
            <person name="Esteves A.C."/>
        </authorList>
    </citation>
    <scope>NUCLEOTIDE SEQUENCE [LARGE SCALE GENOMIC DNA]</scope>
    <source>
        <strain evidence="1 2">CBS 112549</strain>
    </source>
</reference>
<keyword evidence="2" id="KW-1185">Reference proteome</keyword>
<evidence type="ECO:0000313" key="2">
    <source>
        <dbReference type="Proteomes" id="UP000183809"/>
    </source>
</evidence>
<dbReference type="OrthoDB" id="10684125at2759"/>
<gene>
    <name evidence="1" type="ORF">BKCO1_6400047</name>
</gene>
<protein>
    <submittedName>
        <fullName evidence="1">Uncharacterized protein</fullName>
    </submittedName>
</protein>
<evidence type="ECO:0000313" key="1">
    <source>
        <dbReference type="EMBL" id="OJD30212.1"/>
    </source>
</evidence>
<dbReference type="RefSeq" id="XP_020126472.1">
    <property type="nucleotide sequence ID" value="XM_020278201.1"/>
</dbReference>
<comment type="caution">
    <text evidence="1">The sequence shown here is derived from an EMBL/GenBank/DDBJ whole genome shotgun (WGS) entry which is preliminary data.</text>
</comment>